<dbReference type="Pfam" id="PF01584">
    <property type="entry name" value="CheW"/>
    <property type="match status" value="1"/>
</dbReference>
<dbReference type="InterPro" id="IPR036061">
    <property type="entry name" value="CheW-like_dom_sf"/>
</dbReference>
<dbReference type="STRING" id="697281.Mahau_2654"/>
<dbReference type="SMART" id="SM00260">
    <property type="entry name" value="CheW"/>
    <property type="match status" value="1"/>
</dbReference>
<gene>
    <name evidence="2" type="ordered locus">Mahau_2654</name>
</gene>
<dbReference type="GO" id="GO:0007165">
    <property type="term" value="P:signal transduction"/>
    <property type="evidence" value="ECO:0007669"/>
    <property type="project" value="InterPro"/>
</dbReference>
<dbReference type="SUPFAM" id="SSF50341">
    <property type="entry name" value="CheW-like"/>
    <property type="match status" value="1"/>
</dbReference>
<protein>
    <submittedName>
        <fullName evidence="2">CheW protein</fullName>
    </submittedName>
</protein>
<dbReference type="Gene3D" id="2.40.50.180">
    <property type="entry name" value="CheA-289, Domain 4"/>
    <property type="match status" value="1"/>
</dbReference>
<dbReference type="EMBL" id="CP002360">
    <property type="protein sequence ID" value="AEE97791.1"/>
    <property type="molecule type" value="Genomic_DNA"/>
</dbReference>
<dbReference type="PANTHER" id="PTHR22617:SF23">
    <property type="entry name" value="CHEMOTAXIS PROTEIN CHEW"/>
    <property type="match status" value="1"/>
</dbReference>
<dbReference type="AlphaFoldDB" id="F3ZYM3"/>
<evidence type="ECO:0000313" key="3">
    <source>
        <dbReference type="Proteomes" id="UP000008457"/>
    </source>
</evidence>
<dbReference type="InterPro" id="IPR039315">
    <property type="entry name" value="CheW"/>
</dbReference>
<reference evidence="2 3" key="2">
    <citation type="journal article" date="2011" name="Stand. Genomic Sci.">
        <title>Complete genome sequence of Mahella australiensis type strain (50-1 BON).</title>
        <authorList>
            <person name="Sikorski J."/>
            <person name="Teshima H."/>
            <person name="Nolan M."/>
            <person name="Lucas S."/>
            <person name="Hammon N."/>
            <person name="Deshpande S."/>
            <person name="Cheng J.F."/>
            <person name="Pitluck S."/>
            <person name="Liolios K."/>
            <person name="Pagani I."/>
            <person name="Ivanova N."/>
            <person name="Huntemann M."/>
            <person name="Mavromatis K."/>
            <person name="Ovchinikova G."/>
            <person name="Pati A."/>
            <person name="Tapia R."/>
            <person name="Han C."/>
            <person name="Goodwin L."/>
            <person name="Chen A."/>
            <person name="Palaniappan K."/>
            <person name="Land M."/>
            <person name="Hauser L."/>
            <person name="Ngatchou-Djao O.D."/>
            <person name="Rohde M."/>
            <person name="Pukall R."/>
            <person name="Spring S."/>
            <person name="Abt B."/>
            <person name="Goker M."/>
            <person name="Detter J.C."/>
            <person name="Woyke T."/>
            <person name="Bristow J."/>
            <person name="Markowitz V."/>
            <person name="Hugenholtz P."/>
            <person name="Eisen J.A."/>
            <person name="Kyrpides N.C."/>
            <person name="Klenk H.P."/>
            <person name="Lapidus A."/>
        </authorList>
    </citation>
    <scope>NUCLEOTIDE SEQUENCE [LARGE SCALE GENOMIC DNA]</scope>
    <source>
        <strain evidence="3">DSM 15567 / CIP 107919 / 50-1 BON</strain>
    </source>
</reference>
<dbReference type="HOGENOM" id="CLU_048995_3_1_9"/>
<evidence type="ECO:0000313" key="2">
    <source>
        <dbReference type="EMBL" id="AEE97791.1"/>
    </source>
</evidence>
<dbReference type="GO" id="GO:0005829">
    <property type="term" value="C:cytosol"/>
    <property type="evidence" value="ECO:0007669"/>
    <property type="project" value="TreeGrafter"/>
</dbReference>
<dbReference type="GO" id="GO:0006935">
    <property type="term" value="P:chemotaxis"/>
    <property type="evidence" value="ECO:0007669"/>
    <property type="project" value="InterPro"/>
</dbReference>
<dbReference type="PROSITE" id="PS50851">
    <property type="entry name" value="CHEW"/>
    <property type="match status" value="1"/>
</dbReference>
<accession>F3ZYM3</accession>
<organism evidence="2 3">
    <name type="scientific">Mahella australiensis (strain DSM 15567 / CIP 107919 / 50-1 BON)</name>
    <dbReference type="NCBI Taxonomy" id="697281"/>
    <lineage>
        <taxon>Bacteria</taxon>
        <taxon>Bacillati</taxon>
        <taxon>Bacillota</taxon>
        <taxon>Clostridia</taxon>
        <taxon>Thermoanaerobacterales</taxon>
        <taxon>Thermoanaerobacterales Family IV. Incertae Sedis</taxon>
        <taxon>Mahella</taxon>
    </lineage>
</organism>
<dbReference type="PANTHER" id="PTHR22617">
    <property type="entry name" value="CHEMOTAXIS SENSOR HISTIDINE KINASE-RELATED"/>
    <property type="match status" value="1"/>
</dbReference>
<name>F3ZYM3_MAHA5</name>
<feature type="domain" description="CheW-like" evidence="1">
    <location>
        <begin position="3"/>
        <end position="143"/>
    </location>
</feature>
<dbReference type="Gene3D" id="2.30.30.40">
    <property type="entry name" value="SH3 Domains"/>
    <property type="match status" value="1"/>
</dbReference>
<dbReference type="InterPro" id="IPR002545">
    <property type="entry name" value="CheW-lke_dom"/>
</dbReference>
<keyword evidence="3" id="KW-1185">Reference proteome</keyword>
<dbReference type="eggNOG" id="COG0835">
    <property type="taxonomic scope" value="Bacteria"/>
</dbReference>
<dbReference type="Proteomes" id="UP000008457">
    <property type="component" value="Chromosome"/>
</dbReference>
<dbReference type="KEGG" id="mas:Mahau_2654"/>
<dbReference type="RefSeq" id="WP_013782214.1">
    <property type="nucleotide sequence ID" value="NC_015520.1"/>
</dbReference>
<evidence type="ECO:0000259" key="1">
    <source>
        <dbReference type="PROSITE" id="PS50851"/>
    </source>
</evidence>
<reference evidence="3" key="1">
    <citation type="submission" date="2010-11" db="EMBL/GenBank/DDBJ databases">
        <title>The complete genome of Mahella australiensis DSM 15567.</title>
        <authorList>
            <consortium name="US DOE Joint Genome Institute (JGI-PGF)"/>
            <person name="Lucas S."/>
            <person name="Copeland A."/>
            <person name="Lapidus A."/>
            <person name="Bruce D."/>
            <person name="Goodwin L."/>
            <person name="Pitluck S."/>
            <person name="Kyrpides N."/>
            <person name="Mavromatis K."/>
            <person name="Pagani I."/>
            <person name="Ivanova N."/>
            <person name="Teshima H."/>
            <person name="Brettin T."/>
            <person name="Detter J.C."/>
            <person name="Han C."/>
            <person name="Tapia R."/>
            <person name="Land M."/>
            <person name="Hauser L."/>
            <person name="Markowitz V."/>
            <person name="Cheng J.-F."/>
            <person name="Hugenholtz P."/>
            <person name="Woyke T."/>
            <person name="Wu D."/>
            <person name="Spring S."/>
            <person name="Pukall R."/>
            <person name="Steenblock K."/>
            <person name="Schneider S."/>
            <person name="Klenk H.-P."/>
            <person name="Eisen J.A."/>
        </authorList>
    </citation>
    <scope>NUCLEOTIDE SEQUENCE [LARGE SCALE GENOMIC DNA]</scope>
    <source>
        <strain evidence="3">DSM 15567 / CIP 107919 / 50-1 BON</strain>
    </source>
</reference>
<sequence>MADYQYVVFKLGDGWYAGNIMNIREIVKPMAITPVPNNPPFIEGVIKLRGEVIPVLDLKKRFKLGTYDENSQHTRFIIAEVDYKPIAFIVDEVREVLRLEDKDIGPIPDVVAIGKEYITGTAENNGRLVILLDMAKILTVDEREVLAAIS</sequence>
<proteinExistence type="predicted"/>